<protein>
    <submittedName>
        <fullName evidence="5">Type II glyceraldehyde-3-phosphate dehydrogenase</fullName>
    </submittedName>
</protein>
<dbReference type="SMART" id="SM00846">
    <property type="entry name" value="Gp_dh_N"/>
    <property type="match status" value="1"/>
</dbReference>
<dbReference type="InterPro" id="IPR006436">
    <property type="entry name" value="Glyceraldehyde-3-P_DH_2_arc"/>
</dbReference>
<dbReference type="GO" id="GO:0051287">
    <property type="term" value="F:NAD binding"/>
    <property type="evidence" value="ECO:0007669"/>
    <property type="project" value="InterPro"/>
</dbReference>
<dbReference type="CDD" id="cd02278">
    <property type="entry name" value="GAPDH_II_N"/>
    <property type="match status" value="1"/>
</dbReference>
<dbReference type="OrthoDB" id="9779394at2"/>
<evidence type="ECO:0000259" key="4">
    <source>
        <dbReference type="SMART" id="SM00846"/>
    </source>
</evidence>
<accession>A0A223CWH2</accession>
<dbReference type="AlphaFoldDB" id="A0A223CWH2"/>
<proteinExistence type="inferred from homology"/>
<dbReference type="CDD" id="cd18127">
    <property type="entry name" value="GAPDH_II_C"/>
    <property type="match status" value="1"/>
</dbReference>
<dbReference type="EMBL" id="CP022657">
    <property type="protein sequence ID" value="ASS73662.1"/>
    <property type="molecule type" value="Genomic_DNA"/>
</dbReference>
<keyword evidence="1" id="KW-0560">Oxidoreductase</keyword>
<dbReference type="KEGG" id="tab:CIG75_00840"/>
<dbReference type="InterPro" id="IPR036291">
    <property type="entry name" value="NAD(P)-bd_dom_sf"/>
</dbReference>
<dbReference type="RefSeq" id="WP_094234922.1">
    <property type="nucleotide sequence ID" value="NZ_CP022657.1"/>
</dbReference>
<dbReference type="InterPro" id="IPR020828">
    <property type="entry name" value="GlycerAld_3-P_DH_NAD(P)-bd"/>
</dbReference>
<dbReference type="GO" id="GO:0016620">
    <property type="term" value="F:oxidoreductase activity, acting on the aldehyde or oxo group of donors, NAD or NADP as acceptor"/>
    <property type="evidence" value="ECO:0007669"/>
    <property type="project" value="InterPro"/>
</dbReference>
<sequence>MMKSVRIGVIGCGTIGKRVADAVRLQSDMQLVGIGLRTPNPTALSAHLSGIPLFCTDPMRFDRFEKGGLPCAGGLRDLLSQVDVILDCTQAGEGAKRLALYQEMGVKSIFQGGEKHATTGLTFSTFGNFEDAIGRSAVRVGSCNTTGLVRLLSTLDRYWGVKHAEGSLVRCSTDPDKAENGLPNGAAPVFGLSHHGPDAQLVMPTLSIFTQAVAVPMFFSHVQMMSVKLNKPADRDEVMNVLCNTPRILVESHRKVGKTTAQLSHYYAETPRMRGDRQELLLWEESIVVEGDQLHAMTSIDMQCITIPETIDCIRAVMGLETERNRCMWQTDSALGIQKHEVCYQPSSLTV</sequence>
<organism evidence="5 6">
    <name type="scientific">Tumebacillus algifaecis</name>
    <dbReference type="NCBI Taxonomy" id="1214604"/>
    <lineage>
        <taxon>Bacteria</taxon>
        <taxon>Bacillati</taxon>
        <taxon>Bacillota</taxon>
        <taxon>Bacilli</taxon>
        <taxon>Bacillales</taxon>
        <taxon>Alicyclobacillaceae</taxon>
        <taxon>Tumebacillus</taxon>
    </lineage>
</organism>
<dbReference type="SUPFAM" id="SSF55347">
    <property type="entry name" value="Glyceraldehyde-3-phosphate dehydrogenase-like, C-terminal domain"/>
    <property type="match status" value="1"/>
</dbReference>
<dbReference type="NCBIfam" id="NF003251">
    <property type="entry name" value="PRK04207.1"/>
    <property type="match status" value="1"/>
</dbReference>
<feature type="domain" description="Glyceraldehyde 3-phosphate dehydrogenase NAD(P) binding" evidence="4">
    <location>
        <begin position="5"/>
        <end position="143"/>
    </location>
</feature>
<dbReference type="InterPro" id="IPR020829">
    <property type="entry name" value="GlycerAld_3-P_DH_cat"/>
</dbReference>
<feature type="active site" description="Nucleophile" evidence="3">
    <location>
        <position position="143"/>
    </location>
</feature>
<dbReference type="InterPro" id="IPR020831">
    <property type="entry name" value="GlycerAld/Erythrose_P_DH"/>
</dbReference>
<name>A0A223CWH2_9BACL</name>
<evidence type="ECO:0000256" key="3">
    <source>
        <dbReference type="PIRSR" id="PIRSR000149-1"/>
    </source>
</evidence>
<evidence type="ECO:0000256" key="2">
    <source>
        <dbReference type="ARBA" id="ARBA00023027"/>
    </source>
</evidence>
<dbReference type="Proteomes" id="UP000214688">
    <property type="component" value="Chromosome"/>
</dbReference>
<dbReference type="Gene3D" id="3.30.360.10">
    <property type="entry name" value="Dihydrodipicolinate Reductase, domain 2"/>
    <property type="match status" value="1"/>
</dbReference>
<evidence type="ECO:0000256" key="1">
    <source>
        <dbReference type="ARBA" id="ARBA00023002"/>
    </source>
</evidence>
<keyword evidence="2" id="KW-0520">NAD</keyword>
<evidence type="ECO:0000313" key="6">
    <source>
        <dbReference type="Proteomes" id="UP000214688"/>
    </source>
</evidence>
<dbReference type="SUPFAM" id="SSF51735">
    <property type="entry name" value="NAD(P)-binding Rossmann-fold domains"/>
    <property type="match status" value="1"/>
</dbReference>
<dbReference type="PIRSF" id="PIRSF000149">
    <property type="entry name" value="GAP_DH"/>
    <property type="match status" value="1"/>
</dbReference>
<dbReference type="GO" id="GO:0006096">
    <property type="term" value="P:glycolytic process"/>
    <property type="evidence" value="ECO:0007669"/>
    <property type="project" value="InterPro"/>
</dbReference>
<gene>
    <name evidence="5" type="ORF">CIG75_00840</name>
</gene>
<dbReference type="NCBIfam" id="TIGR01546">
    <property type="entry name" value="GAPDH-II_archae"/>
    <property type="match status" value="1"/>
</dbReference>
<keyword evidence="6" id="KW-1185">Reference proteome</keyword>
<dbReference type="GO" id="GO:0005737">
    <property type="term" value="C:cytoplasm"/>
    <property type="evidence" value="ECO:0007669"/>
    <property type="project" value="InterPro"/>
</dbReference>
<dbReference type="GO" id="GO:0050661">
    <property type="term" value="F:NADP binding"/>
    <property type="evidence" value="ECO:0007669"/>
    <property type="project" value="InterPro"/>
</dbReference>
<reference evidence="5 6" key="1">
    <citation type="journal article" date="2015" name="Int. J. Syst. Evol. Microbiol.">
        <title>Tumebacillus algifaecis sp. nov., isolated from decomposing algal scum.</title>
        <authorList>
            <person name="Wu Y.F."/>
            <person name="Zhang B."/>
            <person name="Xing P."/>
            <person name="Wu Q.L."/>
            <person name="Liu S.J."/>
        </authorList>
    </citation>
    <scope>NUCLEOTIDE SEQUENCE [LARGE SCALE GENOMIC DNA]</scope>
    <source>
        <strain evidence="5 6">THMBR28</strain>
    </source>
</reference>
<dbReference type="Gene3D" id="3.40.50.720">
    <property type="entry name" value="NAD(P)-binding Rossmann-like Domain"/>
    <property type="match status" value="1"/>
</dbReference>
<dbReference type="Pfam" id="PF02800">
    <property type="entry name" value="Gp_dh_C"/>
    <property type="match status" value="1"/>
</dbReference>
<dbReference type="HAMAP" id="MF_00559">
    <property type="entry name" value="G3P_dehdrog_arch"/>
    <property type="match status" value="1"/>
</dbReference>
<evidence type="ECO:0000313" key="5">
    <source>
        <dbReference type="EMBL" id="ASS73662.1"/>
    </source>
</evidence>